<dbReference type="GO" id="GO:0004222">
    <property type="term" value="F:metalloendopeptidase activity"/>
    <property type="evidence" value="ECO:0007669"/>
    <property type="project" value="TreeGrafter"/>
</dbReference>
<organism evidence="3 4">
    <name type="scientific">Candidatus Komeilibacteria bacterium RIFCSPLOWO2_01_FULL_53_11</name>
    <dbReference type="NCBI Taxonomy" id="1798552"/>
    <lineage>
        <taxon>Bacteria</taxon>
        <taxon>Candidatus Komeiliibacteriota</taxon>
    </lineage>
</organism>
<sequence>MADATKTKKIHKHKRIFQTLIVLVFFAVASVPHAQSIELSLDSTYNQEIWELNQQISDKRKSVEALRQQAAVYKKSLAGKQREIASLSYQISTLNQTITKISLEKEALELSIEEINLQIKNSQLKIQATEEQIADQKESVADLVRTLYIADKQNNVLYLLASTNNLGDYLSQLQSLQGIHDDVLLGIDGLSNLKVALIGEQSDLDAQKENIKGLQVDLDSKSLSLEDQKLVKYSLVNDTRGEEQKYQQLLEDLKDEQSRINNDIVSLEQVAREKLNRQLQGQERDLGSGPMAWPVPSRVITSYFHDPDYPYRNIFEHPALDIKSPQGAPIYAAASGYVARAKDAGLSYSYIMLIHDNGLSTVYGHVSKIVVEEGSFVTQGQIIGNSGGTPRTAGAGNLTTGPHLHFEIRLNGIPVNPLNYLPQ</sequence>
<dbReference type="PANTHER" id="PTHR21666">
    <property type="entry name" value="PEPTIDASE-RELATED"/>
    <property type="match status" value="1"/>
</dbReference>
<feature type="coiled-coil region" evidence="1">
    <location>
        <begin position="236"/>
        <end position="270"/>
    </location>
</feature>
<dbReference type="EMBL" id="MHKN01000047">
    <property type="protein sequence ID" value="OGY91167.1"/>
    <property type="molecule type" value="Genomic_DNA"/>
</dbReference>
<accession>A0A1G2BSF3</accession>
<dbReference type="Proteomes" id="UP000177349">
    <property type="component" value="Unassembled WGS sequence"/>
</dbReference>
<proteinExistence type="predicted"/>
<dbReference type="PANTHER" id="PTHR21666:SF270">
    <property type="entry name" value="MUREIN HYDROLASE ACTIVATOR ENVC"/>
    <property type="match status" value="1"/>
</dbReference>
<dbReference type="InterPro" id="IPR050570">
    <property type="entry name" value="Cell_wall_metabolism_enzyme"/>
</dbReference>
<dbReference type="InterPro" id="IPR011055">
    <property type="entry name" value="Dup_hybrid_motif"/>
</dbReference>
<feature type="domain" description="M23ase beta-sheet core" evidence="2">
    <location>
        <begin position="317"/>
        <end position="417"/>
    </location>
</feature>
<evidence type="ECO:0000256" key="1">
    <source>
        <dbReference type="SAM" id="Coils"/>
    </source>
</evidence>
<evidence type="ECO:0000259" key="2">
    <source>
        <dbReference type="Pfam" id="PF01551"/>
    </source>
</evidence>
<feature type="coiled-coil region" evidence="1">
    <location>
        <begin position="49"/>
        <end position="146"/>
    </location>
</feature>
<comment type="caution">
    <text evidence="3">The sequence shown here is derived from an EMBL/GenBank/DDBJ whole genome shotgun (WGS) entry which is preliminary data.</text>
</comment>
<protein>
    <recommendedName>
        <fullName evidence="2">M23ase beta-sheet core domain-containing protein</fullName>
    </recommendedName>
</protein>
<evidence type="ECO:0000313" key="4">
    <source>
        <dbReference type="Proteomes" id="UP000177349"/>
    </source>
</evidence>
<dbReference type="SUPFAM" id="SSF51261">
    <property type="entry name" value="Duplicated hybrid motif"/>
    <property type="match status" value="1"/>
</dbReference>
<dbReference type="InterPro" id="IPR016047">
    <property type="entry name" value="M23ase_b-sheet_dom"/>
</dbReference>
<dbReference type="Pfam" id="PF01551">
    <property type="entry name" value="Peptidase_M23"/>
    <property type="match status" value="1"/>
</dbReference>
<dbReference type="Gene3D" id="2.70.70.10">
    <property type="entry name" value="Glucose Permease (Domain IIA)"/>
    <property type="match status" value="1"/>
</dbReference>
<dbReference type="CDD" id="cd12797">
    <property type="entry name" value="M23_peptidase"/>
    <property type="match status" value="1"/>
</dbReference>
<gene>
    <name evidence="3" type="ORF">A3B31_00985</name>
</gene>
<dbReference type="AlphaFoldDB" id="A0A1G2BSF3"/>
<name>A0A1G2BSF3_9BACT</name>
<dbReference type="Gene3D" id="6.10.250.3150">
    <property type="match status" value="1"/>
</dbReference>
<evidence type="ECO:0000313" key="3">
    <source>
        <dbReference type="EMBL" id="OGY91167.1"/>
    </source>
</evidence>
<reference evidence="3 4" key="1">
    <citation type="journal article" date="2016" name="Nat. Commun.">
        <title>Thousands of microbial genomes shed light on interconnected biogeochemical processes in an aquifer system.</title>
        <authorList>
            <person name="Anantharaman K."/>
            <person name="Brown C.T."/>
            <person name="Hug L.A."/>
            <person name="Sharon I."/>
            <person name="Castelle C.J."/>
            <person name="Probst A.J."/>
            <person name="Thomas B.C."/>
            <person name="Singh A."/>
            <person name="Wilkins M.J."/>
            <person name="Karaoz U."/>
            <person name="Brodie E.L."/>
            <person name="Williams K.H."/>
            <person name="Hubbard S.S."/>
            <person name="Banfield J.F."/>
        </authorList>
    </citation>
    <scope>NUCLEOTIDE SEQUENCE [LARGE SCALE GENOMIC DNA]</scope>
</reference>
<keyword evidence="1" id="KW-0175">Coiled coil</keyword>